<sequence>MPAIRLETTVPTTVDECFRLCLSVDAHSASMSASGERAIAGVTHGEMDLGDTVTWQARHFGIPFRMTSGITELDRPHRFVDEQLAGPFAWWRHEHLFTRAEAGTRMVDVIDFRAPLGPLGALVERLALTRYMARLIRQRNSWLVAAASTS</sequence>
<proteinExistence type="predicted"/>
<accession>A0ABS3IEB4</accession>
<reference evidence="2" key="1">
    <citation type="submission" date="2023-07" db="EMBL/GenBank/DDBJ databases">
        <title>Myceligenerans salitolerans sp. nov., a halotolerant actinomycete isolated from a salt lake in Xinjiang, China.</title>
        <authorList>
            <person name="Guan T."/>
        </authorList>
    </citation>
    <scope>NUCLEOTIDE SEQUENCE [LARGE SCALE GENOMIC DNA]</scope>
    <source>
        <strain evidence="2">XHU 5031</strain>
    </source>
</reference>
<dbReference type="EMBL" id="JAFMPK010000047">
    <property type="protein sequence ID" value="MBO0610352.1"/>
    <property type="molecule type" value="Genomic_DNA"/>
</dbReference>
<gene>
    <name evidence="1" type="ORF">J0911_15065</name>
</gene>
<evidence type="ECO:0000313" key="1">
    <source>
        <dbReference type="EMBL" id="MBO0610352.1"/>
    </source>
</evidence>
<dbReference type="Gene3D" id="3.30.530.20">
    <property type="match status" value="1"/>
</dbReference>
<dbReference type="InterPro" id="IPR023393">
    <property type="entry name" value="START-like_dom_sf"/>
</dbReference>
<protein>
    <submittedName>
        <fullName evidence="1">SRPBCC family protein</fullName>
    </submittedName>
</protein>
<organism evidence="1 2">
    <name type="scientific">Myceligenerans salitolerans</name>
    <dbReference type="NCBI Taxonomy" id="1230528"/>
    <lineage>
        <taxon>Bacteria</taxon>
        <taxon>Bacillati</taxon>
        <taxon>Actinomycetota</taxon>
        <taxon>Actinomycetes</taxon>
        <taxon>Micrococcales</taxon>
        <taxon>Promicromonosporaceae</taxon>
        <taxon>Myceligenerans</taxon>
    </lineage>
</organism>
<name>A0ABS3IEB4_9MICO</name>
<dbReference type="CDD" id="cd07820">
    <property type="entry name" value="SRPBCC_3"/>
    <property type="match status" value="1"/>
</dbReference>
<keyword evidence="2" id="KW-1185">Reference proteome</keyword>
<comment type="caution">
    <text evidence="1">The sequence shown here is derived from an EMBL/GenBank/DDBJ whole genome shotgun (WGS) entry which is preliminary data.</text>
</comment>
<dbReference type="Proteomes" id="UP000664617">
    <property type="component" value="Unassembled WGS sequence"/>
</dbReference>
<dbReference type="RefSeq" id="WP_207276297.1">
    <property type="nucleotide sequence ID" value="NZ_JAFMPK010000047.1"/>
</dbReference>
<dbReference type="SUPFAM" id="SSF55961">
    <property type="entry name" value="Bet v1-like"/>
    <property type="match status" value="1"/>
</dbReference>
<evidence type="ECO:0000313" key="2">
    <source>
        <dbReference type="Proteomes" id="UP000664617"/>
    </source>
</evidence>